<organism evidence="1 2">
    <name type="scientific">Extremus antarcticus</name>
    <dbReference type="NCBI Taxonomy" id="702011"/>
    <lineage>
        <taxon>Eukaryota</taxon>
        <taxon>Fungi</taxon>
        <taxon>Dikarya</taxon>
        <taxon>Ascomycota</taxon>
        <taxon>Pezizomycotina</taxon>
        <taxon>Dothideomycetes</taxon>
        <taxon>Dothideomycetidae</taxon>
        <taxon>Mycosphaerellales</taxon>
        <taxon>Extremaceae</taxon>
        <taxon>Extremus</taxon>
    </lineage>
</organism>
<keyword evidence="2" id="KW-1185">Reference proteome</keyword>
<protein>
    <submittedName>
        <fullName evidence="1">Uncharacterized protein</fullName>
    </submittedName>
</protein>
<dbReference type="Gene3D" id="1.10.10.10">
    <property type="entry name" value="Winged helix-like DNA-binding domain superfamily/Winged helix DNA-binding domain"/>
    <property type="match status" value="1"/>
</dbReference>
<evidence type="ECO:0000313" key="2">
    <source>
        <dbReference type="Proteomes" id="UP001271007"/>
    </source>
</evidence>
<comment type="caution">
    <text evidence="1">The sequence shown here is derived from an EMBL/GenBank/DDBJ whole genome shotgun (WGS) entry which is preliminary data.</text>
</comment>
<dbReference type="InterPro" id="IPR036388">
    <property type="entry name" value="WH-like_DNA-bd_sf"/>
</dbReference>
<proteinExistence type="predicted"/>
<dbReference type="PANTHER" id="PTHR43712:SF15">
    <property type="entry name" value="MONODICTYPHENONE CLUSTER TRANSCRIPTIONAL COACTIVATOR MDPA"/>
    <property type="match status" value="1"/>
</dbReference>
<evidence type="ECO:0000313" key="1">
    <source>
        <dbReference type="EMBL" id="KAK3054176.1"/>
    </source>
</evidence>
<dbReference type="EMBL" id="JAWDJX010000013">
    <property type="protein sequence ID" value="KAK3054176.1"/>
    <property type="molecule type" value="Genomic_DNA"/>
</dbReference>
<gene>
    <name evidence="1" type="ORF">LTR09_004954</name>
</gene>
<name>A0AAJ0GCK3_9PEZI</name>
<sequence>MSSSTLDPWYDGTSLEGATIAPSFTVLNPTIDYNAQTDFDFSQTDFDFSPKGNRFQAPFSNPTEFIQHLASQNQLLACLRWLGEFQVLALIPLYGTILASDLADLASVPEAQLIRVVRMTATAGFLHEPQPSYVAHTVLSAKFVTELSFFDATMFLAERAAPTAMHMTSATQATQRHGHPDTNNDGGGSAYSIAFNTTQPFESACMEQPRLQRQYAAYSQYTGSTTDGFVELLSRLNWRSLGNARVVETNAQSTQVAMALAAIHPSLRFVLQTEDPTLRTENLVGAGATDATIKDAAVYILRLRDATLLREQLLAELKAHLQVLRANASSTLILALPVLPEPGSVEPDVERSARLWDLSRQQLTNDSDLSLSDLVELVNSVQDSGGRLVVVSKLRSRSCATMAVGVRYDACMGAFYPVGPLLE</sequence>
<dbReference type="InterPro" id="IPR029063">
    <property type="entry name" value="SAM-dependent_MTases_sf"/>
</dbReference>
<dbReference type="AlphaFoldDB" id="A0AAJ0GCK3"/>
<dbReference type="Proteomes" id="UP001271007">
    <property type="component" value="Unassembled WGS sequence"/>
</dbReference>
<dbReference type="InterPro" id="IPR036390">
    <property type="entry name" value="WH_DNA-bd_sf"/>
</dbReference>
<reference evidence="1" key="1">
    <citation type="submission" date="2023-04" db="EMBL/GenBank/DDBJ databases">
        <title>Black Yeasts Isolated from many extreme environments.</title>
        <authorList>
            <person name="Coleine C."/>
            <person name="Stajich J.E."/>
            <person name="Selbmann L."/>
        </authorList>
    </citation>
    <scope>NUCLEOTIDE SEQUENCE</scope>
    <source>
        <strain evidence="1">CCFEE 5312</strain>
    </source>
</reference>
<dbReference type="SUPFAM" id="SSF46785">
    <property type="entry name" value="Winged helix' DNA-binding domain"/>
    <property type="match status" value="1"/>
</dbReference>
<accession>A0AAJ0GCK3</accession>
<dbReference type="Gene3D" id="3.40.50.150">
    <property type="entry name" value="Vaccinia Virus protein VP39"/>
    <property type="match status" value="1"/>
</dbReference>
<dbReference type="PANTHER" id="PTHR43712">
    <property type="entry name" value="PUTATIVE (AFU_ORTHOLOGUE AFUA_4G14580)-RELATED"/>
    <property type="match status" value="1"/>
</dbReference>